<evidence type="ECO:0000313" key="1">
    <source>
        <dbReference type="EMBL" id="OYO18616.1"/>
    </source>
</evidence>
<reference evidence="1 2" key="1">
    <citation type="submission" date="2017-07" db="EMBL/GenBank/DDBJ databases">
        <title>Draft whole genome sequences of clinical Proprionibacteriaceae strains.</title>
        <authorList>
            <person name="Bernier A.-M."/>
            <person name="Bernard K."/>
            <person name="Domingo M.-C."/>
        </authorList>
    </citation>
    <scope>NUCLEOTIDE SEQUENCE [LARGE SCALE GENOMIC DNA]</scope>
    <source>
        <strain evidence="1 2">NML 130396</strain>
    </source>
</reference>
<protein>
    <submittedName>
        <fullName evidence="1">Uncharacterized protein</fullName>
    </submittedName>
</protein>
<sequence>MNVPSAEQLNDAKTLSASRRSKYEVSNVSLSGTRAKVDYTVDGRAEQTDLELREVNGKYKVVDGFSQLSLKAPAGLELSLGYGNNNLVGKTVPLYPGTYELRGNSGGVLSSYYEIKGGKTITLKPGEKRDHDVQVQLTKNGVDAAKRAVGSAFSKCTLSNDPAPQGCPFSVPAPADKGRSSANWEVSGGARRAYDVADNASVDANQPLNAVCMTFDATLTYEYYTANYDKRTAVAPQNRFTACADMTSRATSGVPPVTWK</sequence>
<gene>
    <name evidence="1" type="ORF">CGZ93_14410</name>
</gene>
<evidence type="ECO:0000313" key="2">
    <source>
        <dbReference type="Proteomes" id="UP000216311"/>
    </source>
</evidence>
<comment type="caution">
    <text evidence="1">The sequence shown here is derived from an EMBL/GenBank/DDBJ whole genome shotgun (WGS) entry which is preliminary data.</text>
</comment>
<keyword evidence="2" id="KW-1185">Reference proteome</keyword>
<dbReference type="AlphaFoldDB" id="A0A255GUZ2"/>
<dbReference type="EMBL" id="NMVQ01000043">
    <property type="protein sequence ID" value="OYO18616.1"/>
    <property type="molecule type" value="Genomic_DNA"/>
</dbReference>
<name>A0A255GUZ2_9ACTN</name>
<proteinExistence type="predicted"/>
<organism evidence="1 2">
    <name type="scientific">Enemella dayhoffiae</name>
    <dbReference type="NCBI Taxonomy" id="2016507"/>
    <lineage>
        <taxon>Bacteria</taxon>
        <taxon>Bacillati</taxon>
        <taxon>Actinomycetota</taxon>
        <taxon>Actinomycetes</taxon>
        <taxon>Propionibacteriales</taxon>
        <taxon>Propionibacteriaceae</taxon>
        <taxon>Enemella</taxon>
    </lineage>
</organism>
<accession>A0A255GUZ2</accession>
<dbReference type="Proteomes" id="UP000216311">
    <property type="component" value="Unassembled WGS sequence"/>
</dbReference>